<reference evidence="1 2" key="1">
    <citation type="submission" date="2022-12" db="EMBL/GenBank/DDBJ databases">
        <title>Chromosome-level genome of Tegillarca granosa.</title>
        <authorList>
            <person name="Kim J."/>
        </authorList>
    </citation>
    <scope>NUCLEOTIDE SEQUENCE [LARGE SCALE GENOMIC DNA]</scope>
    <source>
        <strain evidence="1">Teg-2019</strain>
        <tissue evidence="1">Adductor muscle</tissue>
    </source>
</reference>
<comment type="caution">
    <text evidence="1">The sequence shown here is derived from an EMBL/GenBank/DDBJ whole genome shotgun (WGS) entry which is preliminary data.</text>
</comment>
<proteinExistence type="predicted"/>
<dbReference type="InterPro" id="IPR042266">
    <property type="entry name" value="PPPDE_sf"/>
</dbReference>
<name>A0ABQ9E2R8_TEGGR</name>
<dbReference type="Proteomes" id="UP001217089">
    <property type="component" value="Unassembled WGS sequence"/>
</dbReference>
<accession>A0ABQ9E2R8</accession>
<dbReference type="Gene3D" id="3.90.1720.30">
    <property type="entry name" value="PPPDE domains"/>
    <property type="match status" value="1"/>
</dbReference>
<protein>
    <recommendedName>
        <fullName evidence="3">WSC domain-containing protein</fullName>
    </recommendedName>
</protein>
<evidence type="ECO:0008006" key="3">
    <source>
        <dbReference type="Google" id="ProtNLM"/>
    </source>
</evidence>
<gene>
    <name evidence="1" type="ORF">KUTeg_023793</name>
</gene>
<evidence type="ECO:0000313" key="2">
    <source>
        <dbReference type="Proteomes" id="UP001217089"/>
    </source>
</evidence>
<evidence type="ECO:0000313" key="1">
    <source>
        <dbReference type="EMBL" id="KAJ8299733.1"/>
    </source>
</evidence>
<sequence length="235" mass="27353">MSSKGSRKRAPDRGIWDISHRWIYYQGFYFERLSRGDVYDKSLVDSDRCSYEMESVPAGYSKLSIDCIQKCTNRYKQEYGGYSLLRNNCHKFANRLSAILCNSVTCPSWCRRDGYPYYFGTTNLICMSSKGKRAPDRGLWDISHRWIYYQGFYFERLSDRDVYGTSLTDSDKCSHQMESVPAGYSKLSVDCIQKCTNRYRQKYGGYSLLSNNCHKFANRLSAILCDSVTCPSWCY</sequence>
<organism evidence="1 2">
    <name type="scientific">Tegillarca granosa</name>
    <name type="common">Malaysian cockle</name>
    <name type="synonym">Anadara granosa</name>
    <dbReference type="NCBI Taxonomy" id="220873"/>
    <lineage>
        <taxon>Eukaryota</taxon>
        <taxon>Metazoa</taxon>
        <taxon>Spiralia</taxon>
        <taxon>Lophotrochozoa</taxon>
        <taxon>Mollusca</taxon>
        <taxon>Bivalvia</taxon>
        <taxon>Autobranchia</taxon>
        <taxon>Pteriomorphia</taxon>
        <taxon>Arcoida</taxon>
        <taxon>Arcoidea</taxon>
        <taxon>Arcidae</taxon>
        <taxon>Tegillarca</taxon>
    </lineage>
</organism>
<dbReference type="EMBL" id="JARBDR010000921">
    <property type="protein sequence ID" value="KAJ8299733.1"/>
    <property type="molecule type" value="Genomic_DNA"/>
</dbReference>
<keyword evidence="2" id="KW-1185">Reference proteome</keyword>